<evidence type="ECO:0000313" key="1">
    <source>
        <dbReference type="EMBL" id="ADY72940.1"/>
    </source>
</evidence>
<dbReference type="Proteomes" id="UP000007102">
    <property type="component" value="Chromosome"/>
</dbReference>
<dbReference type="eggNOG" id="ENOG5030I99">
    <property type="taxonomic scope" value="Bacteria"/>
</dbReference>
<evidence type="ECO:0000313" key="2">
    <source>
        <dbReference type="Proteomes" id="UP000007102"/>
    </source>
</evidence>
<dbReference type="STRING" id="868864.Dester_0284"/>
<sequence length="154" mass="18253">MTDEAIRQKYNKLHSEIQKHLFRLKQAFEKLGALKELPIAAMDVADLLNKEEGVLLLDQIAYRFSKLQDSLGRLLRAYLTLKGENVEHLPIIDVINLLEKFGFEITPEKWFELREIRNSIAHEYEDEYEKIAWTLNKIHSELPYLERLFNELQL</sequence>
<protein>
    <recommendedName>
        <fullName evidence="3">DUF86 domain-containing protein</fullName>
    </recommendedName>
</protein>
<gene>
    <name evidence="1" type="ordered locus">Dester_0284</name>
</gene>
<reference evidence="1 2" key="1">
    <citation type="journal article" date="2011" name="Stand. Genomic Sci.">
        <title>Complete genome sequence of the thermophilic sulfur-reducer Desulfurobacterium thermolithotrophum type strain (BSA(T)) from a deep-sea hydrothermal vent.</title>
        <authorList>
            <person name="Goker M."/>
            <person name="Daligault H."/>
            <person name="Mwirichia R."/>
            <person name="Lapidus A."/>
            <person name="Lucas S."/>
            <person name="Deshpande S."/>
            <person name="Pagani I."/>
            <person name="Tapia R."/>
            <person name="Cheng J.F."/>
            <person name="Goodwin L."/>
            <person name="Pitluck S."/>
            <person name="Liolios K."/>
            <person name="Ivanova N."/>
            <person name="Mavromatis K."/>
            <person name="Mikhailova N."/>
            <person name="Pati A."/>
            <person name="Chen A."/>
            <person name="Palaniappan K."/>
            <person name="Han C."/>
            <person name="Land M."/>
            <person name="Hauser L."/>
            <person name="Pan C."/>
            <person name="Brambilla E.M."/>
            <person name="Rohde M."/>
            <person name="Spring S."/>
            <person name="Sikorski J."/>
            <person name="Wirth R."/>
            <person name="Detter J.C."/>
            <person name="Woyke T."/>
            <person name="Bristow J."/>
            <person name="Eisen J.A."/>
            <person name="Markowitz V."/>
            <person name="Hugenholtz P."/>
            <person name="Kyrpides N.C."/>
            <person name="Klenk H.P."/>
        </authorList>
    </citation>
    <scope>NUCLEOTIDE SEQUENCE [LARGE SCALE GENOMIC DNA]</scope>
    <source>
        <strain evidence="2">DSM 11699 / BSA</strain>
    </source>
</reference>
<dbReference type="AlphaFoldDB" id="F0S1T5"/>
<keyword evidence="2" id="KW-1185">Reference proteome</keyword>
<dbReference type="RefSeq" id="WP_013637899.1">
    <property type="nucleotide sequence ID" value="NC_015185.1"/>
</dbReference>
<organism evidence="1 2">
    <name type="scientific">Desulfurobacterium thermolithotrophum (strain DSM 11699 / BSA)</name>
    <dbReference type="NCBI Taxonomy" id="868864"/>
    <lineage>
        <taxon>Bacteria</taxon>
        <taxon>Pseudomonadati</taxon>
        <taxon>Aquificota</taxon>
        <taxon>Aquificia</taxon>
        <taxon>Desulfurobacteriales</taxon>
        <taxon>Desulfurobacteriaceae</taxon>
        <taxon>Desulfurobacterium</taxon>
    </lineage>
</organism>
<name>F0S1T5_DESTD</name>
<dbReference type="OrthoDB" id="13647at2"/>
<dbReference type="InParanoid" id="F0S1T5"/>
<dbReference type="Gene3D" id="1.20.120.330">
    <property type="entry name" value="Nucleotidyltransferases domain 2"/>
    <property type="match status" value="1"/>
</dbReference>
<dbReference type="KEGG" id="dte:Dester_0284"/>
<dbReference type="HOGENOM" id="CLU_132694_0_0_0"/>
<dbReference type="SUPFAM" id="SSF81593">
    <property type="entry name" value="Nucleotidyltransferase substrate binding subunit/domain"/>
    <property type="match status" value="1"/>
</dbReference>
<dbReference type="EMBL" id="CP002543">
    <property type="protein sequence ID" value="ADY72940.1"/>
    <property type="molecule type" value="Genomic_DNA"/>
</dbReference>
<evidence type="ECO:0008006" key="3">
    <source>
        <dbReference type="Google" id="ProtNLM"/>
    </source>
</evidence>
<proteinExistence type="predicted"/>
<reference evidence="2" key="2">
    <citation type="submission" date="2011-02" db="EMBL/GenBank/DDBJ databases">
        <title>The complete genome of Desulfurobacterium thermolithotrophum DSM 11699.</title>
        <authorList>
            <consortium name="US DOE Joint Genome Institute (JGI-PGF)"/>
            <person name="Lucas S."/>
            <person name="Copeland A."/>
            <person name="Lapidus A."/>
            <person name="Bruce D."/>
            <person name="Goodwin L."/>
            <person name="Pitluck S."/>
            <person name="Kyrpides N."/>
            <person name="Mavromatis K."/>
            <person name="Pagani I."/>
            <person name="Ivanova N."/>
            <person name="Mikhailova N."/>
            <person name="Daligault H."/>
            <person name="Detter J.C."/>
            <person name="Tapia R."/>
            <person name="Han C."/>
            <person name="Land M."/>
            <person name="Hauser L."/>
            <person name="Markowitz V."/>
            <person name="Cheng J.-F."/>
            <person name="Hugenholtz P."/>
            <person name="Woyke T."/>
            <person name="Wu D."/>
            <person name="Spring S."/>
            <person name="Brambilla E."/>
            <person name="Klenk H.-P."/>
            <person name="Eisen J.A."/>
        </authorList>
    </citation>
    <scope>NUCLEOTIDE SEQUENCE [LARGE SCALE GENOMIC DNA]</scope>
    <source>
        <strain evidence="2">DSM 11699 / BSA</strain>
    </source>
</reference>
<accession>F0S1T5</accession>